<name>B5RNQ2_BORDL</name>
<dbReference type="Proteomes" id="UP000000611">
    <property type="component" value="Plasmid pl26"/>
</dbReference>
<proteinExistence type="predicted"/>
<evidence type="ECO:0000313" key="1">
    <source>
        <dbReference type="EMBL" id="ACH93988.1"/>
    </source>
</evidence>
<keyword evidence="1" id="KW-0614">Plasmid</keyword>
<gene>
    <name evidence="1" type="ordered locus">BDU_12020</name>
</gene>
<dbReference type="OrthoDB" id="350929at2"/>
<protein>
    <submittedName>
        <fullName evidence="1">Uncharacterized conserved protein</fullName>
    </submittedName>
</protein>
<dbReference type="InterPro" id="IPR010875">
    <property type="entry name" value="DUF1506"/>
</dbReference>
<accession>B5RNQ2</accession>
<dbReference type="HOGENOM" id="CLU_1999511_0_0_12"/>
<geneLocation type="plasmid" evidence="1 2">
    <name>pl26</name>
</geneLocation>
<dbReference type="Pfam" id="PF07405">
    <property type="entry name" value="DUF1506"/>
    <property type="match status" value="1"/>
</dbReference>
<dbReference type="AlphaFoldDB" id="B5RNQ2"/>
<dbReference type="EMBL" id="CP000982">
    <property type="protein sequence ID" value="ACH93988.1"/>
    <property type="molecule type" value="Genomic_DNA"/>
</dbReference>
<dbReference type="KEGG" id="bdu:BDU_12020"/>
<keyword evidence="2" id="KW-1185">Reference proteome</keyword>
<sequence>MHRSCSLMQVNPVRTKFAQMAESVISYFEDKKPLRLYKKRYEYNEDTASIDAIIDKDNFQEFTGVLFSINPDSIVSINESNLGDMTCLYTLYTSAQLDFEISDRISEGDLDNFHFEIISIDGSVGYLTLTLKGVGRYA</sequence>
<evidence type="ECO:0000313" key="2">
    <source>
        <dbReference type="Proteomes" id="UP000000611"/>
    </source>
</evidence>
<organism evidence="1 2">
    <name type="scientific">Borrelia duttonii (strain Ly)</name>
    <dbReference type="NCBI Taxonomy" id="412419"/>
    <lineage>
        <taxon>Bacteria</taxon>
        <taxon>Pseudomonadati</taxon>
        <taxon>Spirochaetota</taxon>
        <taxon>Spirochaetia</taxon>
        <taxon>Spirochaetales</taxon>
        <taxon>Borreliaceae</taxon>
        <taxon>Borrelia</taxon>
    </lineage>
</organism>
<reference evidence="1 2" key="1">
    <citation type="journal article" date="2008" name="PLoS Genet.">
        <title>The genome of Borrelia recurrentis, the agent of deadly louse-borne relapsing fever, is a degraded subset of tick-borne Borrelia duttonii.</title>
        <authorList>
            <person name="Lescot M."/>
            <person name="Audic S."/>
            <person name="Robert C."/>
            <person name="Nguyen T.T."/>
            <person name="Blanc G."/>
            <person name="Cutler S.J."/>
            <person name="Wincker P."/>
            <person name="Couloux A."/>
            <person name="Claverie J.-M."/>
            <person name="Raoult D."/>
            <person name="Drancourt M."/>
        </authorList>
    </citation>
    <scope>NUCLEOTIDE SEQUENCE [LARGE SCALE GENOMIC DNA]</scope>
    <source>
        <strain evidence="1 2">Ly</strain>
    </source>
</reference>